<evidence type="ECO:0000313" key="9">
    <source>
        <dbReference type="Proteomes" id="UP000321113"/>
    </source>
</evidence>
<evidence type="ECO:0000256" key="1">
    <source>
        <dbReference type="ARBA" id="ARBA00004781"/>
    </source>
</evidence>
<dbReference type="InterPro" id="IPR036291">
    <property type="entry name" value="NAD(P)-bd_dom_sf"/>
</dbReference>
<dbReference type="NCBIfam" id="TIGR01214">
    <property type="entry name" value="rmlD"/>
    <property type="match status" value="1"/>
</dbReference>
<comment type="caution">
    <text evidence="8">The sequence shown here is derived from an EMBL/GenBank/DDBJ whole genome shotgun (WGS) entry which is preliminary data.</text>
</comment>
<keyword evidence="9" id="KW-1185">Reference proteome</keyword>
<dbReference type="GO" id="GO:0009243">
    <property type="term" value="P:O antigen biosynthetic process"/>
    <property type="evidence" value="ECO:0007669"/>
    <property type="project" value="UniProtKB-UniPathway"/>
</dbReference>
<dbReference type="InterPro" id="IPR029903">
    <property type="entry name" value="RmlD-like-bd"/>
</dbReference>
<evidence type="ECO:0000256" key="5">
    <source>
        <dbReference type="ARBA" id="ARBA00048200"/>
    </source>
</evidence>
<comment type="catalytic activity">
    <reaction evidence="5 6">
        <text>dTDP-beta-L-rhamnose + NADP(+) = dTDP-4-dehydro-beta-L-rhamnose + NADPH + H(+)</text>
        <dbReference type="Rhea" id="RHEA:21796"/>
        <dbReference type="ChEBI" id="CHEBI:15378"/>
        <dbReference type="ChEBI" id="CHEBI:57510"/>
        <dbReference type="ChEBI" id="CHEBI:57783"/>
        <dbReference type="ChEBI" id="CHEBI:58349"/>
        <dbReference type="ChEBI" id="CHEBI:62830"/>
        <dbReference type="EC" id="1.1.1.133"/>
    </reaction>
</comment>
<comment type="similarity">
    <text evidence="2 6">Belongs to the dTDP-4-dehydrorhamnose reductase family.</text>
</comment>
<dbReference type="EC" id="1.1.1.133" evidence="3 6"/>
<organism evidence="8 9">
    <name type="scientific">Vibrio superstes NBRC 103154</name>
    <dbReference type="NCBI Taxonomy" id="1219062"/>
    <lineage>
        <taxon>Bacteria</taxon>
        <taxon>Pseudomonadati</taxon>
        <taxon>Pseudomonadota</taxon>
        <taxon>Gammaproteobacteria</taxon>
        <taxon>Vibrionales</taxon>
        <taxon>Vibrionaceae</taxon>
        <taxon>Vibrio</taxon>
    </lineage>
</organism>
<dbReference type="Pfam" id="PF04321">
    <property type="entry name" value="RmlD_sub_bind"/>
    <property type="match status" value="1"/>
</dbReference>
<proteinExistence type="inferred from homology"/>
<gene>
    <name evidence="8" type="ORF">VSU01S_35770</name>
</gene>
<evidence type="ECO:0000256" key="3">
    <source>
        <dbReference type="ARBA" id="ARBA00012929"/>
    </source>
</evidence>
<comment type="cofactor">
    <cofactor evidence="6">
        <name>Mg(2+)</name>
        <dbReference type="ChEBI" id="CHEBI:18420"/>
    </cofactor>
    <text evidence="6">Binds 1 Mg(2+) ion per monomer.</text>
</comment>
<keyword evidence="6" id="KW-0560">Oxidoreductase</keyword>
<dbReference type="PANTHER" id="PTHR10491:SF4">
    <property type="entry name" value="METHIONINE ADENOSYLTRANSFERASE 2 SUBUNIT BETA"/>
    <property type="match status" value="1"/>
</dbReference>
<dbReference type="OrthoDB" id="9803892at2"/>
<dbReference type="PANTHER" id="PTHR10491">
    <property type="entry name" value="DTDP-4-DEHYDRORHAMNOSE REDUCTASE"/>
    <property type="match status" value="1"/>
</dbReference>
<dbReference type="UniPathway" id="UPA00281"/>
<dbReference type="Proteomes" id="UP000321113">
    <property type="component" value="Unassembled WGS sequence"/>
</dbReference>
<dbReference type="EMBL" id="BJXK01000021">
    <property type="protein sequence ID" value="GEM81332.1"/>
    <property type="molecule type" value="Genomic_DNA"/>
</dbReference>
<sequence length="289" mass="32081">MRVLVTGCDGQVGRSLVERMPANWEVVALNKRQLDITDRNAVLKTLQDIKPKYVINAAAYTLVDKAEDEPSKCFSINRDGARNLALGSQKFNAVILHISTDYVYSGRKNEPYIEFDTPEPLSVYGKSKLEGELAIAESHSKHIIVRTSWVFSEYGSNFVKTMLRLGSTHQELSIVDDQFGGPTYAGDLAGALLSIIDSLENGSLGYGLYHFTGTPAVTWRGFADTVFKQAIKNDITGRIEIKGIATSQYPTKAKRPSNSCLCCDKIYQTFSIKPSDWKSALNDISKYME</sequence>
<evidence type="ECO:0000256" key="6">
    <source>
        <dbReference type="RuleBase" id="RU364082"/>
    </source>
</evidence>
<dbReference type="SUPFAM" id="SSF51735">
    <property type="entry name" value="NAD(P)-binding Rossmann-fold domains"/>
    <property type="match status" value="1"/>
</dbReference>
<dbReference type="GO" id="GO:0019305">
    <property type="term" value="P:dTDP-rhamnose biosynthetic process"/>
    <property type="evidence" value="ECO:0007669"/>
    <property type="project" value="UniProtKB-UniPathway"/>
</dbReference>
<dbReference type="CDD" id="cd05254">
    <property type="entry name" value="dTDP_HR_like_SDR_e"/>
    <property type="match status" value="1"/>
</dbReference>
<comment type="pathway">
    <text evidence="1 6">Carbohydrate biosynthesis; dTDP-L-rhamnose biosynthesis.</text>
</comment>
<name>A0A511QXS0_9VIBR</name>
<reference evidence="8 9" key="1">
    <citation type="submission" date="2019-07" db="EMBL/GenBank/DDBJ databases">
        <title>Whole genome shotgun sequence of Vibrio superstes NBRC 103154.</title>
        <authorList>
            <person name="Hosoyama A."/>
            <person name="Uohara A."/>
            <person name="Ohji S."/>
            <person name="Ichikawa N."/>
        </authorList>
    </citation>
    <scope>NUCLEOTIDE SEQUENCE [LARGE SCALE GENOMIC DNA]</scope>
    <source>
        <strain evidence="8 9">NBRC 103154</strain>
    </source>
</reference>
<protein>
    <recommendedName>
        <fullName evidence="4 6">dTDP-4-dehydrorhamnose reductase</fullName>
        <ecNumber evidence="3 6">1.1.1.133</ecNumber>
    </recommendedName>
</protein>
<dbReference type="Gene3D" id="3.90.25.10">
    <property type="entry name" value="UDP-galactose 4-epimerase, domain 1"/>
    <property type="match status" value="1"/>
</dbReference>
<dbReference type="AlphaFoldDB" id="A0A511QXS0"/>
<dbReference type="GO" id="GO:0008831">
    <property type="term" value="F:dTDP-4-dehydrorhamnose reductase activity"/>
    <property type="evidence" value="ECO:0007669"/>
    <property type="project" value="UniProtKB-EC"/>
</dbReference>
<evidence type="ECO:0000313" key="8">
    <source>
        <dbReference type="EMBL" id="GEM81332.1"/>
    </source>
</evidence>
<dbReference type="Gene3D" id="3.40.50.720">
    <property type="entry name" value="NAD(P)-binding Rossmann-like Domain"/>
    <property type="match status" value="1"/>
</dbReference>
<dbReference type="UniPathway" id="UPA00124"/>
<evidence type="ECO:0000259" key="7">
    <source>
        <dbReference type="Pfam" id="PF04321"/>
    </source>
</evidence>
<keyword evidence="6" id="KW-0521">NADP</keyword>
<evidence type="ECO:0000256" key="2">
    <source>
        <dbReference type="ARBA" id="ARBA00010944"/>
    </source>
</evidence>
<feature type="domain" description="RmlD-like substrate binding" evidence="7">
    <location>
        <begin position="1"/>
        <end position="286"/>
    </location>
</feature>
<comment type="function">
    <text evidence="6">Catalyzes the reduction of dTDP-6-deoxy-L-lyxo-4-hexulose to yield dTDP-L-rhamnose.</text>
</comment>
<accession>A0A511QXS0</accession>
<evidence type="ECO:0000256" key="4">
    <source>
        <dbReference type="ARBA" id="ARBA00017099"/>
    </source>
</evidence>
<dbReference type="InterPro" id="IPR005913">
    <property type="entry name" value="dTDP_dehydrorham_reduct"/>
</dbReference>